<comment type="subcellular location">
    <subcellularLocation>
        <location evidence="1">Membrane</location>
        <topology evidence="1">Multi-pass membrane protein</topology>
    </subcellularLocation>
</comment>
<comment type="similarity">
    <text evidence="2 9">Belongs to the mitochondrial carrier (TC 2.A.29) family.</text>
</comment>
<dbReference type="PROSITE" id="PS50920">
    <property type="entry name" value="SOLCAR"/>
    <property type="match status" value="3"/>
</dbReference>
<evidence type="ECO:0000256" key="8">
    <source>
        <dbReference type="PROSITE-ProRule" id="PRU00282"/>
    </source>
</evidence>
<keyword evidence="6" id="KW-1133">Transmembrane helix</keyword>
<evidence type="ECO:0000256" key="2">
    <source>
        <dbReference type="ARBA" id="ARBA00006375"/>
    </source>
</evidence>
<dbReference type="PRINTS" id="PR00926">
    <property type="entry name" value="MITOCARRIER"/>
</dbReference>
<evidence type="ECO:0000313" key="10">
    <source>
        <dbReference type="EMBL" id="TNV76455.1"/>
    </source>
</evidence>
<feature type="repeat" description="Solcar" evidence="8">
    <location>
        <begin position="192"/>
        <end position="283"/>
    </location>
</feature>
<keyword evidence="5" id="KW-0677">Repeat</keyword>
<keyword evidence="4 8" id="KW-0812">Transmembrane</keyword>
<evidence type="ECO:0000256" key="6">
    <source>
        <dbReference type="ARBA" id="ARBA00022989"/>
    </source>
</evidence>
<evidence type="ECO:0000256" key="4">
    <source>
        <dbReference type="ARBA" id="ARBA00022692"/>
    </source>
</evidence>
<protein>
    <submittedName>
        <fullName evidence="10">Uncharacterized protein</fullName>
    </submittedName>
</protein>
<proteinExistence type="inferred from homology"/>
<evidence type="ECO:0000256" key="1">
    <source>
        <dbReference type="ARBA" id="ARBA00004141"/>
    </source>
</evidence>
<dbReference type="GO" id="GO:0055085">
    <property type="term" value="P:transmembrane transport"/>
    <property type="evidence" value="ECO:0007669"/>
    <property type="project" value="InterPro"/>
</dbReference>
<dbReference type="InterPro" id="IPR050391">
    <property type="entry name" value="Mito_Metabolite_Transporter"/>
</dbReference>
<dbReference type="InterPro" id="IPR018108">
    <property type="entry name" value="MCP_transmembrane"/>
</dbReference>
<dbReference type="Pfam" id="PF00153">
    <property type="entry name" value="Mito_carr"/>
    <property type="match status" value="3"/>
</dbReference>
<feature type="repeat" description="Solcar" evidence="8">
    <location>
        <begin position="6"/>
        <end position="90"/>
    </location>
</feature>
<evidence type="ECO:0000256" key="5">
    <source>
        <dbReference type="ARBA" id="ARBA00022737"/>
    </source>
</evidence>
<sequence>MSSTENHELIRLLFGGLACMTAATITHPVDTIKIRLQTSPHPQNILSMAYRIATQEGLKSGLYKGITASWLREGVYSSLRLGLYEPFKGMLGETDPKHTPMWIRFAAGSMSGFVGSVAGNPADLIKVRMQAWQGQPQSIVWHSKSVYQQFGMVGFYNGLQANVLRAMILTASQLGTYDQIKHTLLNLGIVKDGAMCHFMSSMCAGIVMALATSPVDIIKTRLMNQSKSTADGTCQYNGMLDCARKIRHSEGLRGFYRGFTAQWVRMGPFTIIQLMVWERLRKWYGIKGI</sequence>
<dbReference type="InterPro" id="IPR023395">
    <property type="entry name" value="MCP_dom_sf"/>
</dbReference>
<dbReference type="PANTHER" id="PTHR45618">
    <property type="entry name" value="MITOCHONDRIAL DICARBOXYLATE CARRIER-RELATED"/>
    <property type="match status" value="1"/>
</dbReference>
<dbReference type="GO" id="GO:0016020">
    <property type="term" value="C:membrane"/>
    <property type="evidence" value="ECO:0007669"/>
    <property type="project" value="UniProtKB-SubCell"/>
</dbReference>
<keyword evidence="3 9" id="KW-0813">Transport</keyword>
<evidence type="ECO:0000256" key="7">
    <source>
        <dbReference type="ARBA" id="ARBA00023136"/>
    </source>
</evidence>
<comment type="caution">
    <text evidence="10">The sequence shown here is derived from an EMBL/GenBank/DDBJ whole genome shotgun (WGS) entry which is preliminary data.</text>
</comment>
<name>A0A8J8NKT6_HALGN</name>
<evidence type="ECO:0000256" key="9">
    <source>
        <dbReference type="RuleBase" id="RU000488"/>
    </source>
</evidence>
<feature type="repeat" description="Solcar" evidence="8">
    <location>
        <begin position="99"/>
        <end position="183"/>
    </location>
</feature>
<evidence type="ECO:0000313" key="11">
    <source>
        <dbReference type="Proteomes" id="UP000785679"/>
    </source>
</evidence>
<dbReference type="EMBL" id="RRYP01013541">
    <property type="protein sequence ID" value="TNV76455.1"/>
    <property type="molecule type" value="Genomic_DNA"/>
</dbReference>
<keyword evidence="7 8" id="KW-0472">Membrane</keyword>
<gene>
    <name evidence="10" type="ORF">FGO68_gene525</name>
</gene>
<dbReference type="SUPFAM" id="SSF103506">
    <property type="entry name" value="Mitochondrial carrier"/>
    <property type="match status" value="1"/>
</dbReference>
<dbReference type="InterPro" id="IPR002067">
    <property type="entry name" value="MCP"/>
</dbReference>
<reference evidence="10" key="1">
    <citation type="submission" date="2019-06" db="EMBL/GenBank/DDBJ databases">
        <authorList>
            <person name="Zheng W."/>
        </authorList>
    </citation>
    <scope>NUCLEOTIDE SEQUENCE</scope>
    <source>
        <strain evidence="10">QDHG01</strain>
    </source>
</reference>
<dbReference type="OrthoDB" id="448427at2759"/>
<dbReference type="Proteomes" id="UP000785679">
    <property type="component" value="Unassembled WGS sequence"/>
</dbReference>
<accession>A0A8J8NKT6</accession>
<evidence type="ECO:0000256" key="3">
    <source>
        <dbReference type="ARBA" id="ARBA00022448"/>
    </source>
</evidence>
<organism evidence="10 11">
    <name type="scientific">Halteria grandinella</name>
    <dbReference type="NCBI Taxonomy" id="5974"/>
    <lineage>
        <taxon>Eukaryota</taxon>
        <taxon>Sar</taxon>
        <taxon>Alveolata</taxon>
        <taxon>Ciliophora</taxon>
        <taxon>Intramacronucleata</taxon>
        <taxon>Spirotrichea</taxon>
        <taxon>Stichotrichia</taxon>
        <taxon>Sporadotrichida</taxon>
        <taxon>Halteriidae</taxon>
        <taxon>Halteria</taxon>
    </lineage>
</organism>
<keyword evidence="11" id="KW-1185">Reference proteome</keyword>
<dbReference type="AlphaFoldDB" id="A0A8J8NKT6"/>
<dbReference type="Gene3D" id="1.50.40.10">
    <property type="entry name" value="Mitochondrial carrier domain"/>
    <property type="match status" value="1"/>
</dbReference>